<evidence type="ECO:0000256" key="1">
    <source>
        <dbReference type="SAM" id="MobiDB-lite"/>
    </source>
</evidence>
<dbReference type="AlphaFoldDB" id="A0AAG5DLN7"/>
<evidence type="ECO:0000313" key="3">
    <source>
        <dbReference type="Proteomes" id="UP000075880"/>
    </source>
</evidence>
<sequence length="85" mass="9659">MAKGVQREGRNSSGWEDDEGNYKRFSPATVRWLFWLLEENGTHQMEQTSTEGARQTSSSSPGDLPKSIAREAVHATRRWNLMTFG</sequence>
<reference evidence="2" key="1">
    <citation type="submission" date="2024-04" db="UniProtKB">
        <authorList>
            <consortium name="EnsemblMetazoa"/>
        </authorList>
    </citation>
    <scope>IDENTIFICATION</scope>
    <source>
        <strain evidence="2">EBRO</strain>
    </source>
</reference>
<name>A0AAG5DLN7_ANOAO</name>
<dbReference type="EnsemblMetazoa" id="ENSAATROPT012877">
    <property type="protein sequence ID" value="ENSAATROPP011689"/>
    <property type="gene ID" value="ENSAATROPG010487"/>
</dbReference>
<proteinExistence type="predicted"/>
<feature type="compositionally biased region" description="Basic and acidic residues" evidence="1">
    <location>
        <begin position="1"/>
        <end position="10"/>
    </location>
</feature>
<accession>A0AAG5DLN7</accession>
<feature type="region of interest" description="Disordered" evidence="1">
    <location>
        <begin position="1"/>
        <end position="22"/>
    </location>
</feature>
<protein>
    <submittedName>
        <fullName evidence="2">Uncharacterized protein</fullName>
    </submittedName>
</protein>
<feature type="region of interest" description="Disordered" evidence="1">
    <location>
        <begin position="43"/>
        <end position="69"/>
    </location>
</feature>
<feature type="compositionally biased region" description="Polar residues" evidence="1">
    <location>
        <begin position="43"/>
        <end position="61"/>
    </location>
</feature>
<keyword evidence="3" id="KW-1185">Reference proteome</keyword>
<organism evidence="2 3">
    <name type="scientific">Anopheles atroparvus</name>
    <name type="common">European mosquito</name>
    <dbReference type="NCBI Taxonomy" id="41427"/>
    <lineage>
        <taxon>Eukaryota</taxon>
        <taxon>Metazoa</taxon>
        <taxon>Ecdysozoa</taxon>
        <taxon>Arthropoda</taxon>
        <taxon>Hexapoda</taxon>
        <taxon>Insecta</taxon>
        <taxon>Pterygota</taxon>
        <taxon>Neoptera</taxon>
        <taxon>Endopterygota</taxon>
        <taxon>Diptera</taxon>
        <taxon>Nematocera</taxon>
        <taxon>Culicoidea</taxon>
        <taxon>Culicidae</taxon>
        <taxon>Anophelinae</taxon>
        <taxon>Anopheles</taxon>
    </lineage>
</organism>
<dbReference type="Proteomes" id="UP000075880">
    <property type="component" value="Unassembled WGS sequence"/>
</dbReference>
<evidence type="ECO:0000313" key="2">
    <source>
        <dbReference type="EnsemblMetazoa" id="ENSAATROPP011689"/>
    </source>
</evidence>